<evidence type="ECO:0000259" key="1">
    <source>
        <dbReference type="PROSITE" id="PS50125"/>
    </source>
</evidence>
<accession>A0A839UAT3</accession>
<dbReference type="RefSeq" id="WP_183661883.1">
    <property type="nucleotide sequence ID" value="NZ_JACHXN010000006.1"/>
</dbReference>
<dbReference type="EC" id="4.6.1.1" evidence="2"/>
<dbReference type="Gene3D" id="3.30.70.1230">
    <property type="entry name" value="Nucleotide cyclase"/>
    <property type="match status" value="1"/>
</dbReference>
<proteinExistence type="predicted"/>
<name>A0A839UAT3_9HYPH</name>
<keyword evidence="3" id="KW-1185">Reference proteome</keyword>
<keyword evidence="2" id="KW-0456">Lyase</keyword>
<dbReference type="SUPFAM" id="SSF55073">
    <property type="entry name" value="Nucleotide cyclase"/>
    <property type="match status" value="1"/>
</dbReference>
<dbReference type="GO" id="GO:0035556">
    <property type="term" value="P:intracellular signal transduction"/>
    <property type="evidence" value="ECO:0007669"/>
    <property type="project" value="InterPro"/>
</dbReference>
<dbReference type="Pfam" id="PF00211">
    <property type="entry name" value="Guanylate_cyc"/>
    <property type="match status" value="1"/>
</dbReference>
<comment type="caution">
    <text evidence="2">The sequence shown here is derived from an EMBL/GenBank/DDBJ whole genome shotgun (WGS) entry which is preliminary data.</text>
</comment>
<dbReference type="GO" id="GO:0004016">
    <property type="term" value="F:adenylate cyclase activity"/>
    <property type="evidence" value="ECO:0007669"/>
    <property type="project" value="UniProtKB-EC"/>
</dbReference>
<dbReference type="InterPro" id="IPR050697">
    <property type="entry name" value="Adenylyl/Guanylyl_Cyclase_3/4"/>
</dbReference>
<feature type="domain" description="Guanylate cyclase" evidence="1">
    <location>
        <begin position="220"/>
        <end position="351"/>
    </location>
</feature>
<dbReference type="SMART" id="SM00044">
    <property type="entry name" value="CYCc"/>
    <property type="match status" value="1"/>
</dbReference>
<dbReference type="AlphaFoldDB" id="A0A839UAT3"/>
<organism evidence="2 3">
    <name type="scientific">Phyllobacterium trifolii</name>
    <dbReference type="NCBI Taxonomy" id="300193"/>
    <lineage>
        <taxon>Bacteria</taxon>
        <taxon>Pseudomonadati</taxon>
        <taxon>Pseudomonadota</taxon>
        <taxon>Alphaproteobacteria</taxon>
        <taxon>Hyphomicrobiales</taxon>
        <taxon>Phyllobacteriaceae</taxon>
        <taxon>Phyllobacterium</taxon>
    </lineage>
</organism>
<dbReference type="InterPro" id="IPR001054">
    <property type="entry name" value="A/G_cyclase"/>
</dbReference>
<dbReference type="PROSITE" id="PS50125">
    <property type="entry name" value="GUANYLATE_CYCLASE_2"/>
    <property type="match status" value="1"/>
</dbReference>
<dbReference type="GO" id="GO:0006171">
    <property type="term" value="P:cAMP biosynthetic process"/>
    <property type="evidence" value="ECO:0007669"/>
    <property type="project" value="TreeGrafter"/>
</dbReference>
<protein>
    <submittedName>
        <fullName evidence="2">Adenylate cyclase</fullName>
        <ecNumber evidence="2">4.6.1.1</ecNumber>
    </submittedName>
</protein>
<evidence type="ECO:0000313" key="2">
    <source>
        <dbReference type="EMBL" id="MBB3145791.1"/>
    </source>
</evidence>
<sequence length="421" mass="46320">MNKADIVEIETWLDLQGLSGMSEMDLFNGFCARCLAAGIQLERASAFVDTLHPIYEGRAFPWRRDGEVEKAIIEYGSSQQGESADNWQNSTFYHLLQIGEDEMRHRLAEVDNIGFRHLTTLKSEGCTDYLAFMNRFSNEGSIGEMDCFYSSWSTADSEGFSENDIDVLRRLVRGLALAIKCASLTRIVRTLADVYLGRDAAKRVLAGRINRGSAERIEAVLWYSDLRDYTRISDAAAPDAIIPMLNDYAEAVISSVQEAGGDVLKLIGDGILAIFTEEDSASAATAALKAQMHLRKRVVVLNKTRKASGAPATDVYLGVHIGEVFYGNIGSDTRLDFTVVGPAVNEVSRIASMCRSVDQDVLLSDRFAAALPEELRAKLVSVGRFALRGVGRAQELFTLDPIILEKYRAAGRAQHAATQSQ</sequence>
<gene>
    <name evidence="2" type="ORF">FHS21_002205</name>
</gene>
<dbReference type="EMBL" id="JACHXN010000006">
    <property type="protein sequence ID" value="MBB3145791.1"/>
    <property type="molecule type" value="Genomic_DNA"/>
</dbReference>
<dbReference type="InterPro" id="IPR029787">
    <property type="entry name" value="Nucleotide_cyclase"/>
</dbReference>
<dbReference type="CDD" id="cd07302">
    <property type="entry name" value="CHD"/>
    <property type="match status" value="1"/>
</dbReference>
<evidence type="ECO:0000313" key="3">
    <source>
        <dbReference type="Proteomes" id="UP000554520"/>
    </source>
</evidence>
<dbReference type="PANTHER" id="PTHR43081">
    <property type="entry name" value="ADENYLATE CYCLASE, TERMINAL-DIFFERENTIATION SPECIFIC-RELATED"/>
    <property type="match status" value="1"/>
</dbReference>
<reference evidence="2 3" key="1">
    <citation type="submission" date="2020-08" db="EMBL/GenBank/DDBJ databases">
        <title>Genomic Encyclopedia of Type Strains, Phase III (KMG-III): the genomes of soil and plant-associated and newly described type strains.</title>
        <authorList>
            <person name="Whitman W."/>
        </authorList>
    </citation>
    <scope>NUCLEOTIDE SEQUENCE [LARGE SCALE GENOMIC DNA]</scope>
    <source>
        <strain evidence="2 3">CECT 7015</strain>
    </source>
</reference>
<dbReference type="PANTHER" id="PTHR43081:SF11">
    <property type="entry name" value="BLR2264 PROTEIN"/>
    <property type="match status" value="1"/>
</dbReference>
<dbReference type="Proteomes" id="UP000554520">
    <property type="component" value="Unassembled WGS sequence"/>
</dbReference>